<sequence length="140" mass="15570">MKDNPDVLALIESYPSEIRDCLLTIRAMIVEIATQRDDIGALEETLKWGEASYVTTRPKTGTTIRIDHDKSGAGDVALFVSCQSSLVADWRGMFPELVYGGDRSVHFSLAKPLPENALRQMIFMALTYHTAKRAVAKPRT</sequence>
<name>A0NSM9_ROSAI</name>
<dbReference type="InterPro" id="IPR014922">
    <property type="entry name" value="YdhG-like"/>
</dbReference>
<evidence type="ECO:0000313" key="3">
    <source>
        <dbReference type="Proteomes" id="UP000004848"/>
    </source>
</evidence>
<evidence type="ECO:0000259" key="1">
    <source>
        <dbReference type="Pfam" id="PF08818"/>
    </source>
</evidence>
<dbReference type="eggNOG" id="COG5646">
    <property type="taxonomic scope" value="Bacteria"/>
</dbReference>
<protein>
    <recommendedName>
        <fullName evidence="1">YdhG-like domain-containing protein</fullName>
    </recommendedName>
</protein>
<dbReference type="RefSeq" id="WP_006934391.1">
    <property type="nucleotide sequence ID" value="NZ_AAUW01000007.1"/>
</dbReference>
<dbReference type="EMBL" id="AAUW01000007">
    <property type="protein sequence ID" value="EAV43961.1"/>
    <property type="molecule type" value="Genomic_DNA"/>
</dbReference>
<dbReference type="AlphaFoldDB" id="A0NSM9"/>
<accession>A0NSM9</accession>
<comment type="caution">
    <text evidence="2">The sequence shown here is derived from an EMBL/GenBank/DDBJ whole genome shotgun (WGS) entry which is preliminary data.</text>
</comment>
<proteinExistence type="predicted"/>
<dbReference type="Proteomes" id="UP000004848">
    <property type="component" value="Unassembled WGS sequence"/>
</dbReference>
<dbReference type="GeneID" id="68846492"/>
<organism evidence="2 3">
    <name type="scientific">Roseibium aggregatum (strain ATCC 25650 / DSM 13394 / JCM 20685 / NBRC 16684 / NCIMB 2208 / IAM 12614 / B1)</name>
    <name type="common">Stappia aggregata</name>
    <dbReference type="NCBI Taxonomy" id="384765"/>
    <lineage>
        <taxon>Bacteria</taxon>
        <taxon>Pseudomonadati</taxon>
        <taxon>Pseudomonadota</taxon>
        <taxon>Alphaproteobacteria</taxon>
        <taxon>Hyphomicrobiales</taxon>
        <taxon>Stappiaceae</taxon>
        <taxon>Roseibium</taxon>
    </lineage>
</organism>
<dbReference type="OrthoDB" id="328972at2"/>
<dbReference type="Pfam" id="PF08818">
    <property type="entry name" value="DUF1801"/>
    <property type="match status" value="1"/>
</dbReference>
<evidence type="ECO:0000313" key="2">
    <source>
        <dbReference type="EMBL" id="EAV43961.1"/>
    </source>
</evidence>
<feature type="domain" description="YdhG-like" evidence="1">
    <location>
        <begin position="19"/>
        <end position="125"/>
    </location>
</feature>
<reference evidence="2 3" key="1">
    <citation type="submission" date="2006-05" db="EMBL/GenBank/DDBJ databases">
        <authorList>
            <person name="King G."/>
            <person name="Ferriera S."/>
            <person name="Johnson J."/>
            <person name="Kravitz S."/>
            <person name="Beeson K."/>
            <person name="Sutton G."/>
            <person name="Rogers Y.-H."/>
            <person name="Friedman R."/>
            <person name="Frazier M."/>
            <person name="Venter J.C."/>
        </authorList>
    </citation>
    <scope>NUCLEOTIDE SEQUENCE [LARGE SCALE GENOMIC DNA]</scope>
    <source>
        <strain evidence="3">ATCC 25650 / DSM 13394 / JCM 20685 / NBRC 16684 / NCIMB 2208 / IAM 12614 / B1</strain>
    </source>
</reference>
<gene>
    <name evidence="2" type="ORF">SIAM614_14220</name>
</gene>
<dbReference type="SUPFAM" id="SSF159888">
    <property type="entry name" value="YdhG-like"/>
    <property type="match status" value="1"/>
</dbReference>